<sequence length="289" mass="33059">MELVRFEAEEHKYGVDKSQRFEQRRSRRTIQPQQVRHVRDGSQDHGVCSGQSRGVREHVCYHKRAIETRRRETSQQSMGVGGNQESRNKKAMIVLVMIRSDGVLNVSLRQPSVWRSQKVKLATQWWRVPCAIASTDAEPLVENDFIPSRLQNTHTQTEGTLKISTREPSKLVKARNLSAIWLDADRPKCGQLGAWSGVKLVHNLFSLFSDSPSFLLFEKRCREQREVSKPRHHRRRFFTSVVGGTGTTAANALLFVVFSSSSMSAANMCHQRTFRIKLLAFIKSILQRS</sequence>
<protein>
    <submittedName>
        <fullName evidence="2">Uncharacterized protein</fullName>
    </submittedName>
</protein>
<keyword evidence="1" id="KW-1133">Transmembrane helix</keyword>
<accession>A0A835UBB1</accession>
<evidence type="ECO:0000313" key="3">
    <source>
        <dbReference type="Proteomes" id="UP000639772"/>
    </source>
</evidence>
<proteinExistence type="predicted"/>
<gene>
    <name evidence="2" type="ORF">HPP92_024412</name>
</gene>
<keyword evidence="1" id="KW-0472">Membrane</keyword>
<dbReference type="EMBL" id="JADCNM010000013">
    <property type="protein sequence ID" value="KAG0456624.1"/>
    <property type="molecule type" value="Genomic_DNA"/>
</dbReference>
<dbReference type="AlphaFoldDB" id="A0A835UBB1"/>
<dbReference type="Proteomes" id="UP000639772">
    <property type="component" value="Chromosome 13"/>
</dbReference>
<reference evidence="2 3" key="1">
    <citation type="journal article" date="2020" name="Nat. Food">
        <title>A phased Vanilla planifolia genome enables genetic improvement of flavour and production.</title>
        <authorList>
            <person name="Hasing T."/>
            <person name="Tang H."/>
            <person name="Brym M."/>
            <person name="Khazi F."/>
            <person name="Huang T."/>
            <person name="Chambers A.H."/>
        </authorList>
    </citation>
    <scope>NUCLEOTIDE SEQUENCE [LARGE SCALE GENOMIC DNA]</scope>
    <source>
        <tissue evidence="2">Leaf</tissue>
    </source>
</reference>
<comment type="caution">
    <text evidence="2">The sequence shown here is derived from an EMBL/GenBank/DDBJ whole genome shotgun (WGS) entry which is preliminary data.</text>
</comment>
<organism evidence="2 3">
    <name type="scientific">Vanilla planifolia</name>
    <name type="common">Vanilla</name>
    <dbReference type="NCBI Taxonomy" id="51239"/>
    <lineage>
        <taxon>Eukaryota</taxon>
        <taxon>Viridiplantae</taxon>
        <taxon>Streptophyta</taxon>
        <taxon>Embryophyta</taxon>
        <taxon>Tracheophyta</taxon>
        <taxon>Spermatophyta</taxon>
        <taxon>Magnoliopsida</taxon>
        <taxon>Liliopsida</taxon>
        <taxon>Asparagales</taxon>
        <taxon>Orchidaceae</taxon>
        <taxon>Vanilloideae</taxon>
        <taxon>Vanilleae</taxon>
        <taxon>Vanilla</taxon>
    </lineage>
</organism>
<keyword evidence="1" id="KW-0812">Transmembrane</keyword>
<evidence type="ECO:0000256" key="1">
    <source>
        <dbReference type="SAM" id="Phobius"/>
    </source>
</evidence>
<evidence type="ECO:0000313" key="2">
    <source>
        <dbReference type="EMBL" id="KAG0456624.1"/>
    </source>
</evidence>
<name>A0A835UBB1_VANPL</name>
<feature type="transmembrane region" description="Helical" evidence="1">
    <location>
        <begin position="237"/>
        <end position="258"/>
    </location>
</feature>